<reference evidence="1 2" key="1">
    <citation type="journal article" date="2013" name="BMC Genomics">
        <title>Reconstruction of the lipid metabolism for the microalga Monoraphidium neglectum from its genome sequence reveals characteristics suitable for biofuel production.</title>
        <authorList>
            <person name="Bogen C."/>
            <person name="Al-Dilaimi A."/>
            <person name="Albersmeier A."/>
            <person name="Wichmann J."/>
            <person name="Grundmann M."/>
            <person name="Rupp O."/>
            <person name="Lauersen K.J."/>
            <person name="Blifernez-Klassen O."/>
            <person name="Kalinowski J."/>
            <person name="Goesmann A."/>
            <person name="Mussgnug J.H."/>
            <person name="Kruse O."/>
        </authorList>
    </citation>
    <scope>NUCLEOTIDE SEQUENCE [LARGE SCALE GENOMIC DNA]</scope>
    <source>
        <strain evidence="1 2">SAG 48.87</strain>
    </source>
</reference>
<dbReference type="RefSeq" id="XP_013895202.1">
    <property type="nucleotide sequence ID" value="XM_014039748.1"/>
</dbReference>
<dbReference type="GeneID" id="25729074"/>
<proteinExistence type="predicted"/>
<evidence type="ECO:0000313" key="2">
    <source>
        <dbReference type="Proteomes" id="UP000054498"/>
    </source>
</evidence>
<feature type="non-terminal residue" evidence="1">
    <location>
        <position position="1"/>
    </location>
</feature>
<dbReference type="EMBL" id="KK103122">
    <property type="protein sequence ID" value="KIY96182.1"/>
    <property type="molecule type" value="Genomic_DNA"/>
</dbReference>
<sequence length="105" mass="10751">AFVQRFSEAQRKVRQRVAAGQRTRQHEAAKAVAQLKGFAALRPLPMAAALVAADGASCAAEAVAPAARGASPCPEPAVALCSATLGCGRDCRTPTGRPQTVVLKA</sequence>
<name>A0A0D2J8Y4_9CHLO</name>
<organism evidence="1 2">
    <name type="scientific">Monoraphidium neglectum</name>
    <dbReference type="NCBI Taxonomy" id="145388"/>
    <lineage>
        <taxon>Eukaryota</taxon>
        <taxon>Viridiplantae</taxon>
        <taxon>Chlorophyta</taxon>
        <taxon>core chlorophytes</taxon>
        <taxon>Chlorophyceae</taxon>
        <taxon>CS clade</taxon>
        <taxon>Sphaeropleales</taxon>
        <taxon>Selenastraceae</taxon>
        <taxon>Monoraphidium</taxon>
    </lineage>
</organism>
<dbReference type="KEGG" id="mng:MNEG_11778"/>
<keyword evidence="2" id="KW-1185">Reference proteome</keyword>
<accession>A0A0D2J8Y4</accession>
<dbReference type="Proteomes" id="UP000054498">
    <property type="component" value="Unassembled WGS sequence"/>
</dbReference>
<protein>
    <submittedName>
        <fullName evidence="1">Uncharacterized protein</fullName>
    </submittedName>
</protein>
<evidence type="ECO:0000313" key="1">
    <source>
        <dbReference type="EMBL" id="KIY96182.1"/>
    </source>
</evidence>
<dbReference type="AlphaFoldDB" id="A0A0D2J8Y4"/>
<gene>
    <name evidence="1" type="ORF">MNEG_11778</name>
</gene>